<feature type="chain" id="PRO_5006065570" description="Lipoprotein" evidence="1">
    <location>
        <begin position="25"/>
        <end position="196"/>
    </location>
</feature>
<evidence type="ECO:0000313" key="3">
    <source>
        <dbReference type="Proteomes" id="UP000051260"/>
    </source>
</evidence>
<dbReference type="EMBL" id="CYUD01000024">
    <property type="protein sequence ID" value="CUK19892.1"/>
    <property type="molecule type" value="Genomic_DNA"/>
</dbReference>
<evidence type="ECO:0008006" key="4">
    <source>
        <dbReference type="Google" id="ProtNLM"/>
    </source>
</evidence>
<organism evidence="2 3">
    <name type="scientific">Ruegeria denitrificans</name>
    <dbReference type="NCBI Taxonomy" id="1715692"/>
    <lineage>
        <taxon>Bacteria</taxon>
        <taxon>Pseudomonadati</taxon>
        <taxon>Pseudomonadota</taxon>
        <taxon>Alphaproteobacteria</taxon>
        <taxon>Rhodobacterales</taxon>
        <taxon>Roseobacteraceae</taxon>
        <taxon>Ruegeria</taxon>
    </lineage>
</organism>
<accession>A0A0P1ISL8</accession>
<sequence>MGMLKWVSRYLATLAALIGLVSCAGVQDTTANASLQGASSGGGVLSSVSPRALNVQPFTMVRGVGVLPGRIGERTTVGNVTMGHVTLNPPPEALFTEAIKSELAAAGHSVTGGQTRVTGVVERFALSTPATATYWDVTIDAALKVSVGGTTRAYSDVCVSRTYAWPSDKMIADLSGKCVSGIARKFSGDRSIANAL</sequence>
<dbReference type="STRING" id="1715692.RUE5091_04444"/>
<feature type="signal peptide" evidence="1">
    <location>
        <begin position="1"/>
        <end position="24"/>
    </location>
</feature>
<reference evidence="3" key="1">
    <citation type="submission" date="2015-09" db="EMBL/GenBank/DDBJ databases">
        <authorList>
            <person name="Rodrigo-Torres L."/>
            <person name="Arahal D.R."/>
        </authorList>
    </citation>
    <scope>NUCLEOTIDE SEQUENCE [LARGE SCALE GENOMIC DNA]</scope>
    <source>
        <strain evidence="3">CECT 5091</strain>
    </source>
</reference>
<gene>
    <name evidence="2" type="ORF">RUE5091_04444</name>
</gene>
<evidence type="ECO:0000313" key="2">
    <source>
        <dbReference type="EMBL" id="CUK19892.1"/>
    </source>
</evidence>
<name>A0A0P1ISL8_9RHOB</name>
<proteinExistence type="predicted"/>
<keyword evidence="3" id="KW-1185">Reference proteome</keyword>
<dbReference type="PROSITE" id="PS51257">
    <property type="entry name" value="PROKAR_LIPOPROTEIN"/>
    <property type="match status" value="1"/>
</dbReference>
<evidence type="ECO:0000256" key="1">
    <source>
        <dbReference type="SAM" id="SignalP"/>
    </source>
</evidence>
<protein>
    <recommendedName>
        <fullName evidence="4">Lipoprotein</fullName>
    </recommendedName>
</protein>
<dbReference type="AlphaFoldDB" id="A0A0P1ISL8"/>
<keyword evidence="1" id="KW-0732">Signal</keyword>
<dbReference type="Proteomes" id="UP000051260">
    <property type="component" value="Unassembled WGS sequence"/>
</dbReference>